<evidence type="ECO:0000313" key="1">
    <source>
        <dbReference type="EMBL" id="AKN38049.1"/>
    </source>
</evidence>
<reference evidence="1" key="1">
    <citation type="journal article" date="2015" name="MBio">
        <title>Eco-Evolutionary Dynamics of Episomes among Ecologically Cohesive Bacterial Populations.</title>
        <authorList>
            <person name="Xue H."/>
            <person name="Cordero O.X."/>
            <person name="Camas F.M."/>
            <person name="Trimble W."/>
            <person name="Meyer F."/>
            <person name="Guglielmini J."/>
            <person name="Rocha E.P."/>
            <person name="Polz M.F."/>
        </authorList>
    </citation>
    <scope>NUCLEOTIDE SEQUENCE</scope>
    <source>
        <strain evidence="1">FF_210</strain>
    </source>
</reference>
<protein>
    <submittedName>
        <fullName evidence="1">Uncharacterized protein</fullName>
    </submittedName>
</protein>
<name>A0A0H3ZVZ8_9VIBR</name>
<accession>A0A0H3ZVZ8</accession>
<proteinExistence type="predicted"/>
<dbReference type="EMBL" id="KP795560">
    <property type="protein sequence ID" value="AKN38049.1"/>
    <property type="molecule type" value="Genomic_DNA"/>
</dbReference>
<organism evidence="1">
    <name type="scientific">Vibrio tasmaniensis</name>
    <dbReference type="NCBI Taxonomy" id="212663"/>
    <lineage>
        <taxon>Bacteria</taxon>
        <taxon>Pseudomonadati</taxon>
        <taxon>Pseudomonadota</taxon>
        <taxon>Gammaproteobacteria</taxon>
        <taxon>Vibrionales</taxon>
        <taxon>Vibrionaceae</taxon>
        <taxon>Vibrio</taxon>
    </lineage>
</organism>
<sequence length="141" mass="15808">MIEPRFYRKPITGAVSECAEMHTLSSLLNAYQNGGVHQASERDLSELKALGFSSLVRDIVGTRSMHSYDDIQLICNRLSELTSIDSCKIEFVDDDNFSGLFIIASFKSLLPSISFQSTEIGFFAASINYDFSQGNQRKLRH</sequence>
<dbReference type="AlphaFoldDB" id="A0A0H3ZVZ8"/>